<evidence type="ECO:0000313" key="2">
    <source>
        <dbReference type="Proteomes" id="UP000078582"/>
    </source>
</evidence>
<dbReference type="STRING" id="375175.AYR53_08640"/>
<name>A0A192H1X8_9LACO</name>
<proteinExistence type="predicted"/>
<dbReference type="Gene3D" id="1.10.150.240">
    <property type="entry name" value="Putative phosphatase, domain 2"/>
    <property type="match status" value="1"/>
</dbReference>
<dbReference type="KEGG" id="lbt:AYR52_04740"/>
<dbReference type="NCBIfam" id="TIGR01549">
    <property type="entry name" value="HAD-SF-IA-v1"/>
    <property type="match status" value="1"/>
</dbReference>
<dbReference type="Proteomes" id="UP000078582">
    <property type="component" value="Chromosome"/>
</dbReference>
<dbReference type="PANTHER" id="PTHR43434">
    <property type="entry name" value="PHOSPHOGLYCOLATE PHOSPHATASE"/>
    <property type="match status" value="1"/>
</dbReference>
<dbReference type="RefSeq" id="WP_068224539.1">
    <property type="nucleotide sequence ID" value="NZ_CP014623.1"/>
</dbReference>
<accession>A0A192H1X8</accession>
<sequence length="207" mass="23646">MLDSVIWDFDGTLYDTYPIILKSLQKTLQEFNIQVEDGELYRLIKVRSVHYAIQHFSELKGLSNEQVKARYHEIEEDRQLEPKPLKGALETCQAVIDKGGRNFLLTHRDRGAIRFLEHDGLAELFTDFVTSDQHFKRKPDPESLIYLISRYQLKAANTIMVGDRPLDVEAGLNAGVKACFYDIDAFHGVSNATITIDQLTDLIPYIG</sequence>
<evidence type="ECO:0000313" key="1">
    <source>
        <dbReference type="EMBL" id="ANK62814.1"/>
    </source>
</evidence>
<dbReference type="InterPro" id="IPR050155">
    <property type="entry name" value="HAD-like_hydrolase_sf"/>
</dbReference>
<dbReference type="InterPro" id="IPR023214">
    <property type="entry name" value="HAD_sf"/>
</dbReference>
<dbReference type="InterPro" id="IPR036412">
    <property type="entry name" value="HAD-like_sf"/>
</dbReference>
<organism evidence="1 2">
    <name type="scientific">Loigolactobacillus backii</name>
    <dbReference type="NCBI Taxonomy" id="375175"/>
    <lineage>
        <taxon>Bacteria</taxon>
        <taxon>Bacillati</taxon>
        <taxon>Bacillota</taxon>
        <taxon>Bacilli</taxon>
        <taxon>Lactobacillales</taxon>
        <taxon>Lactobacillaceae</taxon>
        <taxon>Loigolactobacillus</taxon>
    </lineage>
</organism>
<dbReference type="PANTHER" id="PTHR43434:SF25">
    <property type="entry name" value="PHOSPHOGLYCOLATE PHOSPHATASE"/>
    <property type="match status" value="1"/>
</dbReference>
<gene>
    <name evidence="1" type="ORF">AYR53_08640</name>
</gene>
<dbReference type="OrthoDB" id="9807630at2"/>
<dbReference type="InterPro" id="IPR041492">
    <property type="entry name" value="HAD_2"/>
</dbReference>
<reference evidence="1 2" key="1">
    <citation type="submission" date="2016-03" db="EMBL/GenBank/DDBJ databases">
        <title>Pediococcus and Lactobacillus from brewery environment - whole genome sequencing and assembly.</title>
        <authorList>
            <person name="Behr J."/>
            <person name="Geissler A.J."/>
            <person name="Vogel R.F."/>
        </authorList>
    </citation>
    <scope>NUCLEOTIDE SEQUENCE [LARGE SCALE GENOMIC DNA]</scope>
    <source>
        <strain evidence="1 2">TMW 1.1989</strain>
    </source>
</reference>
<dbReference type="SFLD" id="SFLDG01129">
    <property type="entry name" value="C1.5:_HAD__Beta-PGM__Phosphata"/>
    <property type="match status" value="1"/>
</dbReference>
<dbReference type="InterPro" id="IPR006439">
    <property type="entry name" value="HAD-SF_hydro_IA"/>
</dbReference>
<dbReference type="InterPro" id="IPR023198">
    <property type="entry name" value="PGP-like_dom2"/>
</dbReference>
<dbReference type="EMBL" id="CP014873">
    <property type="protein sequence ID" value="ANK62814.1"/>
    <property type="molecule type" value="Genomic_DNA"/>
</dbReference>
<dbReference type="AlphaFoldDB" id="A0A192H1X8"/>
<keyword evidence="2" id="KW-1185">Reference proteome</keyword>
<dbReference type="Gene3D" id="3.40.50.1000">
    <property type="entry name" value="HAD superfamily/HAD-like"/>
    <property type="match status" value="1"/>
</dbReference>
<protein>
    <submittedName>
        <fullName evidence="1">Haloacid dehalogenase</fullName>
    </submittedName>
</protein>
<dbReference type="GO" id="GO:0008967">
    <property type="term" value="F:phosphoglycolate phosphatase activity"/>
    <property type="evidence" value="ECO:0007669"/>
    <property type="project" value="TreeGrafter"/>
</dbReference>
<dbReference type="GeneID" id="42982323"/>
<dbReference type="GO" id="GO:0005829">
    <property type="term" value="C:cytosol"/>
    <property type="evidence" value="ECO:0007669"/>
    <property type="project" value="TreeGrafter"/>
</dbReference>
<dbReference type="Pfam" id="PF13419">
    <property type="entry name" value="HAD_2"/>
    <property type="match status" value="1"/>
</dbReference>
<dbReference type="GO" id="GO:0006281">
    <property type="term" value="P:DNA repair"/>
    <property type="evidence" value="ECO:0007669"/>
    <property type="project" value="TreeGrafter"/>
</dbReference>
<dbReference type="SFLD" id="SFLDS00003">
    <property type="entry name" value="Haloacid_Dehalogenase"/>
    <property type="match status" value="1"/>
</dbReference>
<dbReference type="SUPFAM" id="SSF56784">
    <property type="entry name" value="HAD-like"/>
    <property type="match status" value="1"/>
</dbReference>